<accession>A0A0F9P3H3</accession>
<reference evidence="1" key="1">
    <citation type="journal article" date="2015" name="Nature">
        <title>Complex archaea that bridge the gap between prokaryotes and eukaryotes.</title>
        <authorList>
            <person name="Spang A."/>
            <person name="Saw J.H."/>
            <person name="Jorgensen S.L."/>
            <person name="Zaremba-Niedzwiedzka K."/>
            <person name="Martijn J."/>
            <person name="Lind A.E."/>
            <person name="van Eijk R."/>
            <person name="Schleper C."/>
            <person name="Guy L."/>
            <person name="Ettema T.J."/>
        </authorList>
    </citation>
    <scope>NUCLEOTIDE SEQUENCE</scope>
</reference>
<dbReference type="AlphaFoldDB" id="A0A0F9P3H3"/>
<comment type="caution">
    <text evidence="1">The sequence shown here is derived from an EMBL/GenBank/DDBJ whole genome shotgun (WGS) entry which is preliminary data.</text>
</comment>
<sequence length="117" mass="13470">MDLKACRYFDGSGNEYIINNDTKIILEYNPVKPLQSSSGIYDGGDYVKKEISKLQYDKIISTLIEAKENRDIHINDRVKGSGMIILQEEDKESVYILEPGSKEIDYIERNLHNIIQN</sequence>
<organism evidence="1">
    <name type="scientific">marine sediment metagenome</name>
    <dbReference type="NCBI Taxonomy" id="412755"/>
    <lineage>
        <taxon>unclassified sequences</taxon>
        <taxon>metagenomes</taxon>
        <taxon>ecological metagenomes</taxon>
    </lineage>
</organism>
<dbReference type="EMBL" id="LAZR01003380">
    <property type="protein sequence ID" value="KKN18942.1"/>
    <property type="molecule type" value="Genomic_DNA"/>
</dbReference>
<name>A0A0F9P3H3_9ZZZZ</name>
<proteinExistence type="predicted"/>
<protein>
    <submittedName>
        <fullName evidence="1">Uncharacterized protein</fullName>
    </submittedName>
</protein>
<gene>
    <name evidence="1" type="ORF">LCGC14_0950650</name>
</gene>
<evidence type="ECO:0000313" key="1">
    <source>
        <dbReference type="EMBL" id="KKN18942.1"/>
    </source>
</evidence>